<evidence type="ECO:0000313" key="2">
    <source>
        <dbReference type="Proteomes" id="UP000184315"/>
    </source>
</evidence>
<dbReference type="Pfam" id="PF05120">
    <property type="entry name" value="GvpG"/>
    <property type="match status" value="1"/>
</dbReference>
<organism evidence="1 2">
    <name type="scientific">Planktothrix tepida PCC 9214</name>
    <dbReference type="NCBI Taxonomy" id="671072"/>
    <lineage>
        <taxon>Bacteria</taxon>
        <taxon>Bacillati</taxon>
        <taxon>Cyanobacteriota</taxon>
        <taxon>Cyanophyceae</taxon>
        <taxon>Oscillatoriophycideae</taxon>
        <taxon>Oscillatoriales</taxon>
        <taxon>Microcoleaceae</taxon>
        <taxon>Planktothrix</taxon>
    </lineage>
</organism>
<evidence type="ECO:0000313" key="1">
    <source>
        <dbReference type="EMBL" id="CUR34545.1"/>
    </source>
</evidence>
<keyword evidence="2" id="KW-1185">Reference proteome</keyword>
<protein>
    <submittedName>
        <fullName evidence="1">Putative gas vesicle synthesis protein, GvpG-like</fullName>
    </submittedName>
</protein>
<dbReference type="RefSeq" id="WP_072721105.1">
    <property type="nucleotide sequence ID" value="NZ_LN889812.1"/>
</dbReference>
<sequence length="80" mass="9271">MFLDLLCFPVTGPLNGLIWIGEKIEERANTEYDDTENLHKLLLSLQLAYDMGNISEEEFEIQEEELLLKIQALEEESVEN</sequence>
<gene>
    <name evidence="1" type="ORF">PL9214640552</name>
</gene>
<dbReference type="OrthoDB" id="574193at2"/>
<dbReference type="STRING" id="671072.PL9214640552"/>
<dbReference type="InterPro" id="IPR007804">
    <property type="entry name" value="GvpG"/>
</dbReference>
<dbReference type="EMBL" id="CZDF01000171">
    <property type="protein sequence ID" value="CUR34545.1"/>
    <property type="molecule type" value="Genomic_DNA"/>
</dbReference>
<name>A0A1J1LSL7_9CYAN</name>
<accession>A0A1J1LSL7</accession>
<reference evidence="2" key="1">
    <citation type="submission" date="2015-10" db="EMBL/GenBank/DDBJ databases">
        <authorList>
            <person name="Regsiter A."/>
            <person name="william w."/>
        </authorList>
    </citation>
    <scope>NUCLEOTIDE SEQUENCE [LARGE SCALE GENOMIC DNA]</scope>
</reference>
<dbReference type="Proteomes" id="UP000184315">
    <property type="component" value="Unassembled WGS sequence"/>
</dbReference>
<proteinExistence type="predicted"/>
<dbReference type="AlphaFoldDB" id="A0A1J1LSL7"/>